<comment type="caution">
    <text evidence="3">The sequence shown here is derived from an EMBL/GenBank/DDBJ whole genome shotgun (WGS) entry which is preliminary data.</text>
</comment>
<dbReference type="Pfam" id="PF02517">
    <property type="entry name" value="Rce1-like"/>
    <property type="match status" value="1"/>
</dbReference>
<dbReference type="EMBL" id="JAVDQI010000008">
    <property type="protein sequence ID" value="MDR6223468.1"/>
    <property type="molecule type" value="Genomic_DNA"/>
</dbReference>
<accession>A0AA90U1A1</accession>
<keyword evidence="1" id="KW-0812">Transmembrane</keyword>
<evidence type="ECO:0000256" key="1">
    <source>
        <dbReference type="SAM" id="Phobius"/>
    </source>
</evidence>
<dbReference type="Proteomes" id="UP001185015">
    <property type="component" value="Unassembled WGS sequence"/>
</dbReference>
<feature type="transmembrane region" description="Helical" evidence="1">
    <location>
        <begin position="157"/>
        <end position="176"/>
    </location>
</feature>
<feature type="transmembrane region" description="Helical" evidence="1">
    <location>
        <begin position="215"/>
        <end position="236"/>
    </location>
</feature>
<keyword evidence="3" id="KW-0645">Protease</keyword>
<dbReference type="AlphaFoldDB" id="A0AA90U1A1"/>
<evidence type="ECO:0000313" key="3">
    <source>
        <dbReference type="EMBL" id="MDR6223468.1"/>
    </source>
</evidence>
<dbReference type="GO" id="GO:0006508">
    <property type="term" value="P:proteolysis"/>
    <property type="evidence" value="ECO:0007669"/>
    <property type="project" value="UniProtKB-KW"/>
</dbReference>
<feature type="transmembrane region" description="Helical" evidence="1">
    <location>
        <begin position="88"/>
        <end position="109"/>
    </location>
</feature>
<dbReference type="RefSeq" id="WP_309740768.1">
    <property type="nucleotide sequence ID" value="NZ_JAVDQI010000008.1"/>
</dbReference>
<feature type="transmembrane region" description="Helical" evidence="1">
    <location>
        <begin position="242"/>
        <end position="261"/>
    </location>
</feature>
<protein>
    <submittedName>
        <fullName evidence="3">Membrane protease YdiL (CAAX protease family)</fullName>
    </submittedName>
</protein>
<feature type="transmembrane region" description="Helical" evidence="1">
    <location>
        <begin position="121"/>
        <end position="145"/>
    </location>
</feature>
<dbReference type="InterPro" id="IPR003675">
    <property type="entry name" value="Rce1/LyrA-like_dom"/>
</dbReference>
<dbReference type="GO" id="GO:0080120">
    <property type="term" value="P:CAAX-box protein maturation"/>
    <property type="evidence" value="ECO:0007669"/>
    <property type="project" value="UniProtKB-ARBA"/>
</dbReference>
<sequence length="277" mass="31198">MKIRPLMQLYPVTSYFVLAYLISWGSSFAIGGPKFLRGELLDFEDAMRMGSLMLAGPSIAGIAMTYLVDGKTGLRNLFSRMLKWRVGLRWYAAALLIFPALILGVLWTLTAFVSPDFAPTFFAFGILGGLLAGFIEEIGWMGFAYPRMETKFGTWHATIYLALLHGSWHAMVGYLWEASTYGVYWLPRFIAMWFVAMMAMRILLVWIYSNTGSLLFAQLTHASSTGFLIILSPLMISPANETLWYAVYAVILWIPAAIMIMRFGKTFVRQPPQDTAT</sequence>
<feature type="transmembrane region" description="Helical" evidence="1">
    <location>
        <begin position="12"/>
        <end position="30"/>
    </location>
</feature>
<feature type="domain" description="CAAX prenyl protease 2/Lysostaphin resistance protein A-like" evidence="2">
    <location>
        <begin position="120"/>
        <end position="223"/>
    </location>
</feature>
<keyword evidence="3" id="KW-0378">Hydrolase</keyword>
<keyword evidence="1" id="KW-1133">Transmembrane helix</keyword>
<keyword evidence="1" id="KW-0472">Membrane</keyword>
<evidence type="ECO:0000259" key="2">
    <source>
        <dbReference type="Pfam" id="PF02517"/>
    </source>
</evidence>
<organism evidence="3 4">
    <name type="scientific">Methanococcoides alaskense</name>
    <dbReference type="NCBI Taxonomy" id="325778"/>
    <lineage>
        <taxon>Archaea</taxon>
        <taxon>Methanobacteriati</taxon>
        <taxon>Methanobacteriota</taxon>
        <taxon>Stenosarchaea group</taxon>
        <taxon>Methanomicrobia</taxon>
        <taxon>Methanosarcinales</taxon>
        <taxon>Methanosarcinaceae</taxon>
        <taxon>Methanococcoides</taxon>
    </lineage>
</organism>
<keyword evidence="4" id="KW-1185">Reference proteome</keyword>
<evidence type="ECO:0000313" key="4">
    <source>
        <dbReference type="Proteomes" id="UP001185015"/>
    </source>
</evidence>
<reference evidence="3 4" key="1">
    <citation type="submission" date="2023-07" db="EMBL/GenBank/DDBJ databases">
        <title>Genomic Encyclopedia of Type Strains, Phase IV (KMG-IV): sequencing the most valuable type-strain genomes for metagenomic binning, comparative biology and taxonomic classification.</title>
        <authorList>
            <person name="Goeker M."/>
        </authorList>
    </citation>
    <scope>NUCLEOTIDE SEQUENCE [LARGE SCALE GENOMIC DNA]</scope>
    <source>
        <strain evidence="3 4">DSM 17273</strain>
    </source>
</reference>
<feature type="transmembrane region" description="Helical" evidence="1">
    <location>
        <begin position="50"/>
        <end position="68"/>
    </location>
</feature>
<dbReference type="GO" id="GO:0004175">
    <property type="term" value="F:endopeptidase activity"/>
    <property type="evidence" value="ECO:0007669"/>
    <property type="project" value="UniProtKB-ARBA"/>
</dbReference>
<gene>
    <name evidence="3" type="ORF">J2750_001938</name>
</gene>
<proteinExistence type="predicted"/>
<feature type="transmembrane region" description="Helical" evidence="1">
    <location>
        <begin position="188"/>
        <end position="208"/>
    </location>
</feature>
<name>A0AA90U1A1_9EURY</name>